<dbReference type="PANTHER" id="PTHR34203">
    <property type="entry name" value="METHYLTRANSFERASE, FKBM FAMILY PROTEIN"/>
    <property type="match status" value="1"/>
</dbReference>
<dbReference type="Pfam" id="PF05050">
    <property type="entry name" value="Methyltransf_21"/>
    <property type="match status" value="1"/>
</dbReference>
<dbReference type="Proteomes" id="UP001594351">
    <property type="component" value="Unassembled WGS sequence"/>
</dbReference>
<name>A0ABV6YYH3_UNCC1</name>
<dbReference type="GO" id="GO:0008168">
    <property type="term" value="F:methyltransferase activity"/>
    <property type="evidence" value="ECO:0007669"/>
    <property type="project" value="UniProtKB-KW"/>
</dbReference>
<dbReference type="EMBL" id="JBHPBY010000167">
    <property type="protein sequence ID" value="MFC1851237.1"/>
    <property type="molecule type" value="Genomic_DNA"/>
</dbReference>
<accession>A0ABV6YYH3</accession>
<dbReference type="PANTHER" id="PTHR34203:SF15">
    <property type="entry name" value="SLL1173 PROTEIN"/>
    <property type="match status" value="1"/>
</dbReference>
<sequence>MKSTKAKKTNLSDGRVIWCLNKNEAKFVWEQVNDYFKYEIAVSDGDTIIDVGANIGLFALAAWDRCKPQGKVYALEPIPVLCDILNRNMKVHQCDHVTVLAGGVSNVNGTLTFTYFPRITIFSTAFSDDLKAELQHSFEHTLADSSEEKPRAQKLFGLLPGSVRSYILKKLLNYYLGHSELVECQVWTISHLLQQYSIQSVDLLKIDVEKSEMDVLFGIEEHDDINDRLNQVRVMLQTQGFHKIHIDQERTSKGSTVYSVYARRE</sequence>
<organism evidence="2 3">
    <name type="scientific">candidate division CSSED10-310 bacterium</name>
    <dbReference type="NCBI Taxonomy" id="2855610"/>
    <lineage>
        <taxon>Bacteria</taxon>
        <taxon>Bacteria division CSSED10-310</taxon>
    </lineage>
</organism>
<dbReference type="GO" id="GO:0032259">
    <property type="term" value="P:methylation"/>
    <property type="evidence" value="ECO:0007669"/>
    <property type="project" value="UniProtKB-KW"/>
</dbReference>
<evidence type="ECO:0000313" key="3">
    <source>
        <dbReference type="Proteomes" id="UP001594351"/>
    </source>
</evidence>
<dbReference type="Gene3D" id="3.40.50.150">
    <property type="entry name" value="Vaccinia Virus protein VP39"/>
    <property type="match status" value="1"/>
</dbReference>
<feature type="domain" description="Methyltransferase FkbM" evidence="1">
    <location>
        <begin position="50"/>
        <end position="239"/>
    </location>
</feature>
<gene>
    <name evidence="2" type="ORF">ACFL27_13660</name>
</gene>
<dbReference type="InterPro" id="IPR052514">
    <property type="entry name" value="SAM-dependent_MTase"/>
</dbReference>
<reference evidence="2 3" key="1">
    <citation type="submission" date="2024-09" db="EMBL/GenBank/DDBJ databases">
        <title>Laminarin stimulates single cell rates of sulfate reduction while oxygen inhibits transcriptomic activity in coastal marine sediment.</title>
        <authorList>
            <person name="Lindsay M."/>
            <person name="Orcutt B."/>
            <person name="Emerson D."/>
            <person name="Stepanauskas R."/>
            <person name="D'Angelo T."/>
        </authorList>
    </citation>
    <scope>NUCLEOTIDE SEQUENCE [LARGE SCALE GENOMIC DNA]</scope>
    <source>
        <strain evidence="2">SAG AM-311-K15</strain>
    </source>
</reference>
<protein>
    <submittedName>
        <fullName evidence="2">FkbM family methyltransferase</fullName>
    </submittedName>
</protein>
<evidence type="ECO:0000259" key="1">
    <source>
        <dbReference type="Pfam" id="PF05050"/>
    </source>
</evidence>
<comment type="caution">
    <text evidence="2">The sequence shown here is derived from an EMBL/GenBank/DDBJ whole genome shotgun (WGS) entry which is preliminary data.</text>
</comment>
<dbReference type="InterPro" id="IPR006342">
    <property type="entry name" value="FkbM_mtfrase"/>
</dbReference>
<evidence type="ECO:0000313" key="2">
    <source>
        <dbReference type="EMBL" id="MFC1851237.1"/>
    </source>
</evidence>
<keyword evidence="2" id="KW-0489">Methyltransferase</keyword>
<keyword evidence="3" id="KW-1185">Reference proteome</keyword>
<dbReference type="InterPro" id="IPR029063">
    <property type="entry name" value="SAM-dependent_MTases_sf"/>
</dbReference>
<keyword evidence="2" id="KW-0808">Transferase</keyword>
<dbReference type="SUPFAM" id="SSF53335">
    <property type="entry name" value="S-adenosyl-L-methionine-dependent methyltransferases"/>
    <property type="match status" value="1"/>
</dbReference>
<dbReference type="NCBIfam" id="TIGR01444">
    <property type="entry name" value="fkbM_fam"/>
    <property type="match status" value="1"/>
</dbReference>
<proteinExistence type="predicted"/>